<dbReference type="CDD" id="cd00084">
    <property type="entry name" value="HMG-box_SF"/>
    <property type="match status" value="2"/>
</dbReference>
<keyword evidence="2" id="KW-0539">Nucleus</keyword>
<keyword evidence="6" id="KW-1185">Reference proteome</keyword>
<evidence type="ECO:0000313" key="5">
    <source>
        <dbReference type="EMBL" id="CAG8500921.1"/>
    </source>
</evidence>
<dbReference type="Proteomes" id="UP000789572">
    <property type="component" value="Unassembled WGS sequence"/>
</dbReference>
<dbReference type="Pfam" id="PF00505">
    <property type="entry name" value="HMG_box"/>
    <property type="match status" value="2"/>
</dbReference>
<dbReference type="EMBL" id="CAJVPJ010000245">
    <property type="protein sequence ID" value="CAG8500921.1"/>
    <property type="molecule type" value="Genomic_DNA"/>
</dbReference>
<feature type="DNA-binding region" description="HMG box" evidence="2">
    <location>
        <begin position="30"/>
        <end position="97"/>
    </location>
</feature>
<protein>
    <submittedName>
        <fullName evidence="5">8806_t:CDS:1</fullName>
    </submittedName>
</protein>
<comment type="caution">
    <text evidence="5">The sequence shown here is derived from an EMBL/GenBank/DDBJ whole genome shotgun (WGS) entry which is preliminary data.</text>
</comment>
<proteinExistence type="predicted"/>
<evidence type="ECO:0000256" key="2">
    <source>
        <dbReference type="PROSITE-ProRule" id="PRU00267"/>
    </source>
</evidence>
<feature type="domain" description="HMG box" evidence="4">
    <location>
        <begin position="493"/>
        <end position="561"/>
    </location>
</feature>
<dbReference type="PANTHER" id="PTHR48112">
    <property type="entry name" value="HIGH MOBILITY GROUP PROTEIN DSP1"/>
    <property type="match status" value="1"/>
</dbReference>
<dbReference type="GO" id="GO:0005634">
    <property type="term" value="C:nucleus"/>
    <property type="evidence" value="ECO:0007669"/>
    <property type="project" value="UniProtKB-UniRule"/>
</dbReference>
<evidence type="ECO:0000313" key="6">
    <source>
        <dbReference type="Proteomes" id="UP000789572"/>
    </source>
</evidence>
<dbReference type="PROSITE" id="PS50118">
    <property type="entry name" value="HMG_BOX_2"/>
    <property type="match status" value="2"/>
</dbReference>
<feature type="region of interest" description="Disordered" evidence="3">
    <location>
        <begin position="377"/>
        <end position="405"/>
    </location>
</feature>
<keyword evidence="1 2" id="KW-0238">DNA-binding</keyword>
<dbReference type="SMART" id="SM00398">
    <property type="entry name" value="HMG"/>
    <property type="match status" value="2"/>
</dbReference>
<evidence type="ECO:0000259" key="4">
    <source>
        <dbReference type="PROSITE" id="PS50118"/>
    </source>
</evidence>
<feature type="region of interest" description="Disordered" evidence="3">
    <location>
        <begin position="123"/>
        <end position="144"/>
    </location>
</feature>
<gene>
    <name evidence="5" type="ORF">POCULU_LOCUS2568</name>
</gene>
<dbReference type="InterPro" id="IPR036910">
    <property type="entry name" value="HMG_box_dom_sf"/>
</dbReference>
<organism evidence="5 6">
    <name type="scientific">Paraglomus occultum</name>
    <dbReference type="NCBI Taxonomy" id="144539"/>
    <lineage>
        <taxon>Eukaryota</taxon>
        <taxon>Fungi</taxon>
        <taxon>Fungi incertae sedis</taxon>
        <taxon>Mucoromycota</taxon>
        <taxon>Glomeromycotina</taxon>
        <taxon>Glomeromycetes</taxon>
        <taxon>Paraglomerales</taxon>
        <taxon>Paraglomeraceae</taxon>
        <taxon>Paraglomus</taxon>
    </lineage>
</organism>
<dbReference type="PRINTS" id="PR00886">
    <property type="entry name" value="HIGHMOBLTY12"/>
</dbReference>
<feature type="DNA-binding region" description="HMG box" evidence="2">
    <location>
        <begin position="493"/>
        <end position="561"/>
    </location>
</feature>
<sequence>MNPSTEDTDSQGDHKKAENREYDNEDLWPPRLPLTSFLFYVAHMTAMMSVPINFDPLTQASQFGAKWQAMTPEERAPWEKKAEKDKVKYDEEIAAYLVKHKAMMDEIEDSLDRILHMPDFDEDTSDTIQSDSLPSNANYTYPDDANGNMQKNTCNIDPSLSDDSPFVTCSPGNSASTVDGIFSPGCRPIENVQPSSVDSIDDAEPPLSYYLFAEHVRSQVWKMQPRYPEEDVNLLVQDQWNQLTPTGRFAWEAKANELISSTPHNNVSNCSDNPFDVSNDENQELFDSNHRSGTRRTPLSLLHDTQNTFRLTSPPRAYNKPSVFEDITSENLINTGFERYYDDNLHTPEPEERAYKKRKREMTATLERQLNSLLAFRSDEDDEEYDKENMSPLSQKTGKSATISDSDSPLTALPFYSINYIRPEMLYNDVHLDSQKSWTDRFPTEDELLFKKELAAIFAGSADTQSLNKEIANIESSSDIQDLTSASTPSTPPKLPKPAFLLFSKELLPKLWTLHSHVPFSSVSKMIVDTWCGLTLEDRQEWEEKEQLDRNRFLMEQQAYESCKVEENLGY</sequence>
<dbReference type="Gene3D" id="1.10.30.10">
    <property type="entry name" value="High mobility group box domain"/>
    <property type="match status" value="2"/>
</dbReference>
<accession>A0A9N9F004</accession>
<evidence type="ECO:0000256" key="3">
    <source>
        <dbReference type="SAM" id="MobiDB-lite"/>
    </source>
</evidence>
<feature type="compositionally biased region" description="Polar residues" evidence="3">
    <location>
        <begin position="126"/>
        <end position="139"/>
    </location>
</feature>
<feature type="compositionally biased region" description="Acidic residues" evidence="3">
    <location>
        <begin position="1"/>
        <end position="10"/>
    </location>
</feature>
<dbReference type="SUPFAM" id="SSF47095">
    <property type="entry name" value="HMG-box"/>
    <property type="match status" value="3"/>
</dbReference>
<dbReference type="AlphaFoldDB" id="A0A9N9F004"/>
<evidence type="ECO:0000256" key="1">
    <source>
        <dbReference type="ARBA" id="ARBA00023125"/>
    </source>
</evidence>
<dbReference type="InterPro" id="IPR050342">
    <property type="entry name" value="HMGB"/>
</dbReference>
<dbReference type="GO" id="GO:0003677">
    <property type="term" value="F:DNA binding"/>
    <property type="evidence" value="ECO:0007669"/>
    <property type="project" value="UniProtKB-UniRule"/>
</dbReference>
<dbReference type="OrthoDB" id="1919336at2759"/>
<dbReference type="InterPro" id="IPR009071">
    <property type="entry name" value="HMG_box_dom"/>
</dbReference>
<feature type="compositionally biased region" description="Polar residues" evidence="3">
    <location>
        <begin position="391"/>
        <end position="405"/>
    </location>
</feature>
<dbReference type="PANTHER" id="PTHR48112:SF22">
    <property type="entry name" value="MITOCHONDRIAL TRANSCRIPTION FACTOR A, ISOFORM B"/>
    <property type="match status" value="1"/>
</dbReference>
<feature type="region of interest" description="Disordered" evidence="3">
    <location>
        <begin position="1"/>
        <end position="25"/>
    </location>
</feature>
<feature type="compositionally biased region" description="Basic and acidic residues" evidence="3">
    <location>
        <begin position="11"/>
        <end position="22"/>
    </location>
</feature>
<feature type="domain" description="HMG box" evidence="4">
    <location>
        <begin position="30"/>
        <end position="97"/>
    </location>
</feature>
<name>A0A9N9F004_9GLOM</name>
<reference evidence="5" key="1">
    <citation type="submission" date="2021-06" db="EMBL/GenBank/DDBJ databases">
        <authorList>
            <person name="Kallberg Y."/>
            <person name="Tangrot J."/>
            <person name="Rosling A."/>
        </authorList>
    </citation>
    <scope>NUCLEOTIDE SEQUENCE</scope>
    <source>
        <strain evidence="5">IA702</strain>
    </source>
</reference>